<proteinExistence type="inferred from homology"/>
<evidence type="ECO:0000256" key="6">
    <source>
        <dbReference type="ARBA" id="ARBA00022729"/>
    </source>
</evidence>
<evidence type="ECO:0000256" key="8">
    <source>
        <dbReference type="ARBA" id="ARBA00022989"/>
    </source>
</evidence>
<dbReference type="Gene3D" id="3.80.10.10">
    <property type="entry name" value="Ribonuclease Inhibitor"/>
    <property type="match status" value="6"/>
</dbReference>
<evidence type="ECO:0000256" key="11">
    <source>
        <dbReference type="ARBA" id="ARBA00023180"/>
    </source>
</evidence>
<dbReference type="SMART" id="SM00365">
    <property type="entry name" value="LRR_SD22"/>
    <property type="match status" value="9"/>
</dbReference>
<keyword evidence="15" id="KW-1185">Reference proteome</keyword>
<keyword evidence="3" id="KW-1003">Cell membrane</keyword>
<keyword evidence="10" id="KW-0675">Receptor</keyword>
<dbReference type="SUPFAM" id="SSF52058">
    <property type="entry name" value="L domain-like"/>
    <property type="match status" value="4"/>
</dbReference>
<dbReference type="PRINTS" id="PR00019">
    <property type="entry name" value="LEURICHRPT"/>
</dbReference>
<keyword evidence="6" id="KW-0732">Signal</keyword>
<evidence type="ECO:0000256" key="7">
    <source>
        <dbReference type="ARBA" id="ARBA00022737"/>
    </source>
</evidence>
<keyword evidence="11" id="KW-0325">Glycoprotein</keyword>
<keyword evidence="4" id="KW-0433">Leucine-rich repeat</keyword>
<protein>
    <submittedName>
        <fullName evidence="16">Receptor-like protein EIX2</fullName>
    </submittedName>
</protein>
<dbReference type="InterPro" id="IPR055414">
    <property type="entry name" value="LRR_R13L4/SHOC2-like"/>
</dbReference>
<dbReference type="Pfam" id="PF23598">
    <property type="entry name" value="LRR_14"/>
    <property type="match status" value="1"/>
</dbReference>
<comment type="subcellular location">
    <subcellularLocation>
        <location evidence="1">Cell membrane</location>
        <topology evidence="1">Single-pass type I membrane protein</topology>
    </subcellularLocation>
</comment>
<keyword evidence="7" id="KW-0677">Repeat</keyword>
<evidence type="ECO:0000256" key="1">
    <source>
        <dbReference type="ARBA" id="ARBA00004251"/>
    </source>
</evidence>
<comment type="similarity">
    <text evidence="2">Belongs to the RLP family.</text>
</comment>
<evidence type="ECO:0000259" key="14">
    <source>
        <dbReference type="Pfam" id="PF23598"/>
    </source>
</evidence>
<dbReference type="PANTHER" id="PTHR48063:SF16">
    <property type="entry name" value="LRR RECEPTOR-LIKE SERINE_THREONINE-PROTEIN KINASE GSO1"/>
    <property type="match status" value="1"/>
</dbReference>
<dbReference type="SMART" id="SM00369">
    <property type="entry name" value="LRR_TYP"/>
    <property type="match status" value="15"/>
</dbReference>
<evidence type="ECO:0000313" key="16">
    <source>
        <dbReference type="RefSeq" id="XP_060670798.1"/>
    </source>
</evidence>
<dbReference type="Pfam" id="PF00560">
    <property type="entry name" value="LRR_1"/>
    <property type="match status" value="8"/>
</dbReference>
<dbReference type="Proteomes" id="UP001652623">
    <property type="component" value="Chromosome 2"/>
</dbReference>
<keyword evidence="9 12" id="KW-0472">Membrane</keyword>
<evidence type="ECO:0000259" key="13">
    <source>
        <dbReference type="Pfam" id="PF08263"/>
    </source>
</evidence>
<dbReference type="Pfam" id="PF08263">
    <property type="entry name" value="LRRNT_2"/>
    <property type="match status" value="1"/>
</dbReference>
<evidence type="ECO:0000256" key="10">
    <source>
        <dbReference type="ARBA" id="ARBA00023170"/>
    </source>
</evidence>
<reference evidence="16" key="1">
    <citation type="submission" date="2025-08" db="UniProtKB">
        <authorList>
            <consortium name="RefSeq"/>
        </authorList>
    </citation>
    <scope>IDENTIFICATION</scope>
    <source>
        <tissue evidence="16">Seedling</tissue>
    </source>
</reference>
<dbReference type="PANTHER" id="PTHR48063">
    <property type="entry name" value="LRR RECEPTOR-LIKE KINASE"/>
    <property type="match status" value="1"/>
</dbReference>
<evidence type="ECO:0000256" key="3">
    <source>
        <dbReference type="ARBA" id="ARBA00022475"/>
    </source>
</evidence>
<feature type="transmembrane region" description="Helical" evidence="12">
    <location>
        <begin position="1171"/>
        <end position="1190"/>
    </location>
</feature>
<evidence type="ECO:0000256" key="9">
    <source>
        <dbReference type="ARBA" id="ARBA00023136"/>
    </source>
</evidence>
<dbReference type="RefSeq" id="XP_060670798.1">
    <property type="nucleotide sequence ID" value="XM_060814815.1"/>
</dbReference>
<dbReference type="InterPro" id="IPR001611">
    <property type="entry name" value="Leu-rich_rpt"/>
</dbReference>
<feature type="domain" description="Leucine-rich repeat-containing N-terminal plant-type" evidence="13">
    <location>
        <begin position="67"/>
        <end position="103"/>
    </location>
</feature>
<sequence length="1233" mass="135886">MYLLLCFYFQQLFLLIFLFTLNRNSLANKFATLMETITWLPLMFLILCSVRGEFLPNTDAHLMNCMESDQEALIDFKNGLHDPANRLSSWKGSNCCHWRGISCENTTGAVIAVDLRNPRPTGYDDESLARYGFWNLSGEIKPSLTKLKSLRHLDLSFNTFNDNPIPDFFGSLKNLQYLNLSHAGFSGAIPVNLGNLSSLQYLDVSSDEIWGESSLFVDNLEWLTGLVSLKHLVINEVNLSMVGSDWIRQLNKLPSLTELHLQNCRLSGSISPPTLLNLTSLVVLDLSYNQFDPKALDWLVNISSLVTLDISNSGLGGRIPLGLSELPNLEFLYLGYNGLSASCDQLLGGRWEKIQVLDLKENNLHGKLPASIGNLTFLSHLDLSSNSVDGGIPSSIGKLCNLISLGMFNNYINETLPKFLEGTEICLSRRPFPILQSFVLSDNYLVGNLPEWLGHLENLVELDLSSNYLNGQIPDSFGSLQNFSGRPLPRLQSLDLSDNHLVGNLPEWLGQLENLVELHLSYNSLNGSIPASFGSLQNLSRGPLPNLQLLYLSDNQLVGKLPEWLAQLENLLELDLSNNSLYGPIPTSFGILQQNLTVLRLGENELNGTLPESLGQLSELRIFDVSSNQLTGIVTEAHFLKLKKLSDLDLSSNSFTLDVKSDWVPPFQVSSLAMSSCHLGPSFPTWLKSQKQVDYLAFSNAGISGSIPYWFWEFSYSLSHMNLSFNQLAGQLPSPLEFGSQPRLSAYLFGVVVDLSSNNFSGSVPIPSGSFYLLDLSSNKLSGNIPNKWNLTVGTFAFLSIANNQLNGEIPAWIGNIVPGAEVIDLSNNSLIGSIPSSIVNCSDLSVLDISNNHLSGTIPTFLGQLSGLKTLHLNDNKLYGQLPSSFQNLSGLETLNLGNNKLYGRIPPWIGNGFESLRILSLRSNSFSGELPALLSNLSSLQVLDLAENQLTGSIPASFGNFKAMLQAQIINRYLLYGAAPIYQNAVTRKHPDSYVGTMEFGNYYESFIVNMKGQLLRYTKTLSLVTMLDLSGNNLSGALPIEMTNLLGLIVLNLSRNHFTGHIPESISKLKQLSSLDLSSNKFSGAIPQSLGSLSFLGYLNLSNNELSGPIPDKDQMLTFNASSFAGNIGLCGGPLAVKCSGDDNNGKLDKGRTTLRDAGNGDGFIDKWFYLSIGLGFAAGILVPYLIMAMRKSWSIAYFDVVDKAVDRILHLWLKYRTTKQRTRGHQRRR</sequence>
<keyword evidence="5 12" id="KW-0812">Transmembrane</keyword>
<evidence type="ECO:0000256" key="4">
    <source>
        <dbReference type="ARBA" id="ARBA00022614"/>
    </source>
</evidence>
<dbReference type="InterPro" id="IPR046956">
    <property type="entry name" value="RLP23-like"/>
</dbReference>
<name>A0ABM4A241_ZIZJJ</name>
<evidence type="ECO:0000256" key="12">
    <source>
        <dbReference type="SAM" id="Phobius"/>
    </source>
</evidence>
<feature type="domain" description="Disease resistance R13L4/SHOC-2-like LRR" evidence="14">
    <location>
        <begin position="141"/>
        <end position="335"/>
    </location>
</feature>
<dbReference type="Pfam" id="PF13855">
    <property type="entry name" value="LRR_8"/>
    <property type="match status" value="4"/>
</dbReference>
<dbReference type="InterPro" id="IPR013210">
    <property type="entry name" value="LRR_N_plant-typ"/>
</dbReference>
<evidence type="ECO:0000256" key="5">
    <source>
        <dbReference type="ARBA" id="ARBA00022692"/>
    </source>
</evidence>
<evidence type="ECO:0000256" key="2">
    <source>
        <dbReference type="ARBA" id="ARBA00009592"/>
    </source>
</evidence>
<organism evidence="15 16">
    <name type="scientific">Ziziphus jujuba</name>
    <name type="common">Chinese jujube</name>
    <name type="synonym">Ziziphus sativa</name>
    <dbReference type="NCBI Taxonomy" id="326968"/>
    <lineage>
        <taxon>Eukaryota</taxon>
        <taxon>Viridiplantae</taxon>
        <taxon>Streptophyta</taxon>
        <taxon>Embryophyta</taxon>
        <taxon>Tracheophyta</taxon>
        <taxon>Spermatophyta</taxon>
        <taxon>Magnoliopsida</taxon>
        <taxon>eudicotyledons</taxon>
        <taxon>Gunneridae</taxon>
        <taxon>Pentapetalae</taxon>
        <taxon>rosids</taxon>
        <taxon>fabids</taxon>
        <taxon>Rosales</taxon>
        <taxon>Rhamnaceae</taxon>
        <taxon>Paliureae</taxon>
        <taxon>Ziziphus</taxon>
    </lineage>
</organism>
<gene>
    <name evidence="16" type="primary">LOC132800643</name>
</gene>
<accession>A0ABM4A241</accession>
<dbReference type="InterPro" id="IPR003591">
    <property type="entry name" value="Leu-rich_rpt_typical-subtyp"/>
</dbReference>
<dbReference type="InterPro" id="IPR032675">
    <property type="entry name" value="LRR_dom_sf"/>
</dbReference>
<keyword evidence="8 12" id="KW-1133">Transmembrane helix</keyword>
<evidence type="ECO:0000313" key="15">
    <source>
        <dbReference type="Proteomes" id="UP001652623"/>
    </source>
</evidence>
<dbReference type="GeneID" id="132800643"/>